<evidence type="ECO:0000313" key="1">
    <source>
        <dbReference type="EMBL" id="CAL8135772.1"/>
    </source>
</evidence>
<gene>
    <name evidence="1" type="ORF">ODALV1_LOCUS26132</name>
</gene>
<protein>
    <recommendedName>
        <fullName evidence="3">F-box domain-containing protein</fullName>
    </recommendedName>
</protein>
<organism evidence="1 2">
    <name type="scientific">Orchesella dallaii</name>
    <dbReference type="NCBI Taxonomy" id="48710"/>
    <lineage>
        <taxon>Eukaryota</taxon>
        <taxon>Metazoa</taxon>
        <taxon>Ecdysozoa</taxon>
        <taxon>Arthropoda</taxon>
        <taxon>Hexapoda</taxon>
        <taxon>Collembola</taxon>
        <taxon>Entomobryomorpha</taxon>
        <taxon>Entomobryoidea</taxon>
        <taxon>Orchesellidae</taxon>
        <taxon>Orchesellinae</taxon>
        <taxon>Orchesella</taxon>
    </lineage>
</organism>
<proteinExistence type="predicted"/>
<dbReference type="InterPro" id="IPR032675">
    <property type="entry name" value="LRR_dom_sf"/>
</dbReference>
<keyword evidence="2" id="KW-1185">Reference proteome</keyword>
<dbReference type="SUPFAM" id="SSF52047">
    <property type="entry name" value="RNI-like"/>
    <property type="match status" value="1"/>
</dbReference>
<reference evidence="1 2" key="1">
    <citation type="submission" date="2024-08" db="EMBL/GenBank/DDBJ databases">
        <authorList>
            <person name="Cucini C."/>
            <person name="Frati F."/>
        </authorList>
    </citation>
    <scope>NUCLEOTIDE SEQUENCE [LARGE SCALE GENOMIC DNA]</scope>
</reference>
<accession>A0ABP1RTY6</accession>
<dbReference type="Gene3D" id="3.80.10.10">
    <property type="entry name" value="Ribonuclease Inhibitor"/>
    <property type="match status" value="1"/>
</dbReference>
<comment type="caution">
    <text evidence="1">The sequence shown here is derived from an EMBL/GenBank/DDBJ whole genome shotgun (WGS) entry which is preliminary data.</text>
</comment>
<dbReference type="EMBL" id="CAXLJM020000109">
    <property type="protein sequence ID" value="CAL8135772.1"/>
    <property type="molecule type" value="Genomic_DNA"/>
</dbReference>
<evidence type="ECO:0000313" key="2">
    <source>
        <dbReference type="Proteomes" id="UP001642540"/>
    </source>
</evidence>
<dbReference type="Proteomes" id="UP001642540">
    <property type="component" value="Unassembled WGS sequence"/>
</dbReference>
<name>A0ABP1RTY6_9HEXA</name>
<sequence>MKIQGKSKEMETETPHILRVFPEIWSNILQHLSPTEFHSLINSSPVLRAQHESEKTTRLLPLVLEILLNQPISSLDLKTWLNLRQVSKAAKNQVDKLLSDESGPDAYWNSVTTRYFEWSKYCGDERQNFRRICKRVRADTTMQFRDDKFFNLVINPNPSIWGGGGGANPHNEIETKDHPFLAKYLNIDCAHVTYSRVPPGEMVIESLLSFMSQYGHNVTHMRCNNSFEIGIVFKLLPHLPNLKVLKLHSTCDVRNQSEYVNQLHYPQLRNLEFLDLDGFYDQTRNRVSTRLNTAFVREYGPQLKTLSCGGQFFKGWWGLGRFYKKKLCNLQRLRVSNVTAQVFVALSEMNAALQELHLNNGSMKYRNEGFTLQQVVNVLNQFAQSLTSVHLYLHLEHVSYINDEVTDASLKVPFPQMKKFSTLLKNVDEDWFWPFIKHKCQNIQELSLQYSGVRRSNDKEKHIKLQDAFGLVPKLRRVRISYLFRCRSEPVRVDIFRDKIEYQKLWC</sequence>
<evidence type="ECO:0008006" key="3">
    <source>
        <dbReference type="Google" id="ProtNLM"/>
    </source>
</evidence>